<dbReference type="Proteomes" id="UP000682843">
    <property type="component" value="Chromosome"/>
</dbReference>
<evidence type="ECO:0000313" key="2">
    <source>
        <dbReference type="Proteomes" id="UP000682843"/>
    </source>
</evidence>
<accession>A0ABX8A4S2</accession>
<keyword evidence="2" id="KW-1185">Reference proteome</keyword>
<evidence type="ECO:0000313" key="1">
    <source>
        <dbReference type="EMBL" id="QUS38402.1"/>
    </source>
</evidence>
<proteinExistence type="predicted"/>
<name>A0ABX8A4S2_9BRAD</name>
<dbReference type="EMBL" id="CP036498">
    <property type="protein sequence ID" value="QUS38402.1"/>
    <property type="molecule type" value="Genomic_DNA"/>
</dbReference>
<reference evidence="1 2" key="1">
    <citation type="submission" date="2019-02" db="EMBL/GenBank/DDBJ databases">
        <title>Emended description of the genus Rhodopseudomonas and description of Rhodopseudomonas albus sp. nov., a non-phototrophic, heavy-metal-tolerant bacterium isolated from garden soil.</title>
        <authorList>
            <person name="Bao Z."/>
            <person name="Cao W.W."/>
            <person name="Sato Y."/>
            <person name="Nishizawa T."/>
            <person name="Zhao J."/>
            <person name="Guo Y."/>
            <person name="Ohta H."/>
        </authorList>
    </citation>
    <scope>NUCLEOTIDE SEQUENCE [LARGE SCALE GENOMIC DNA]</scope>
    <source>
        <strain evidence="1 2">SK50-23</strain>
    </source>
</reference>
<gene>
    <name evidence="1" type="ORF">RPMA_05740</name>
</gene>
<sequence>MSSSTITSMQSFALLGKLQPNKTPSALDSAIDTPQTPEEKFLDYAKKSPAEKLRDSLLQSIGVTEEELAQMSPDQRKAIEEKIAEKIKETLEQKASKGESASGFFTDITA</sequence>
<protein>
    <submittedName>
        <fullName evidence="1">Uncharacterized protein</fullName>
    </submittedName>
</protein>
<organism evidence="1 2">
    <name type="scientific">Tardiphaga alba</name>
    <dbReference type="NCBI Taxonomy" id="340268"/>
    <lineage>
        <taxon>Bacteria</taxon>
        <taxon>Pseudomonadati</taxon>
        <taxon>Pseudomonadota</taxon>
        <taxon>Alphaproteobacteria</taxon>
        <taxon>Hyphomicrobiales</taxon>
        <taxon>Nitrobacteraceae</taxon>
        <taxon>Tardiphaga</taxon>
    </lineage>
</organism>